<dbReference type="InterPro" id="IPR008042">
    <property type="entry name" value="Retrotrans_Pao"/>
</dbReference>
<evidence type="ECO:0000313" key="2">
    <source>
        <dbReference type="EMBL" id="GBO13073.1"/>
    </source>
</evidence>
<dbReference type="AlphaFoldDB" id="A0A4Y2UK92"/>
<dbReference type="Pfam" id="PF05380">
    <property type="entry name" value="Peptidase_A17"/>
    <property type="match status" value="1"/>
</dbReference>
<dbReference type="PANTHER" id="PTHR47331:SF5">
    <property type="entry name" value="RIBONUCLEASE H"/>
    <property type="match status" value="1"/>
</dbReference>
<dbReference type="PANTHER" id="PTHR47331">
    <property type="entry name" value="PHD-TYPE DOMAIN-CONTAINING PROTEIN"/>
    <property type="match status" value="1"/>
</dbReference>
<comment type="caution">
    <text evidence="2">The sequence shown here is derived from an EMBL/GenBank/DDBJ whole genome shotgun (WGS) entry which is preliminary data.</text>
</comment>
<reference evidence="2 3" key="1">
    <citation type="journal article" date="2019" name="Sci. Rep.">
        <title>Orb-weaving spider Araneus ventricosus genome elucidates the spidroin gene catalogue.</title>
        <authorList>
            <person name="Kono N."/>
            <person name="Nakamura H."/>
            <person name="Ohtoshi R."/>
            <person name="Moran D.A.P."/>
            <person name="Shinohara A."/>
            <person name="Yoshida Y."/>
            <person name="Fujiwara M."/>
            <person name="Mori M."/>
            <person name="Tomita M."/>
            <person name="Arakawa K."/>
        </authorList>
    </citation>
    <scope>NUCLEOTIDE SEQUENCE [LARGE SCALE GENOMIC DNA]</scope>
</reference>
<dbReference type="Proteomes" id="UP000499080">
    <property type="component" value="Unassembled WGS sequence"/>
</dbReference>
<evidence type="ECO:0000256" key="1">
    <source>
        <dbReference type="SAM" id="MobiDB-lite"/>
    </source>
</evidence>
<sequence>MSVSSDDEPLAQLKRKCNLRLSNFQTKINKLQLYLNDQASNNDIFMIQSKLDNVLELCAKIECLKLDYYDITEDEQIADNDAEFEKMEDDLEYLKVSFQKILFQLNTADNVQMHKSRIPNEVFVKLPDVSLPEFNGNIDNWSNFKAQFDSLITNNSTLNETQKLFYLRSVLKGDAKLVETQEDTFNSLMKVLIDRFKNKRLIVSNHILNILNIEKIHLESAKDLRNLVDTINKSLRGLKLLELEANELVHQILINVVIQKIDKETRKQYKISLTTNELPNWDKFIEFLRKRSQVLENINGTHQQTRVKITSYGKNKNFMLKSTSKNICVLCKGGHAIYNCSAFLEMTPLQRFDISKKHKLCLNCLYNSHKLSDCKSKYSCPFCQGKHNRLLCRNQNIGSAPNADMTPTLQTGETPSPSHPVTPELATPSVGGESTLHTLSSTNKIKNAALLSTAVVWVYSPIRSGYVQGRVLLDCGSQSHFLTSQFASELGLSKRKINVPISGLSGSTTNAKWIASTIICNKNSSFSSLIDLLIVPKITDFVPSKVLDIGQLNIPKRSELADPNFDQPGKIDMLIGAELFYKIIKDGKIQFSSKLLFQNSVFGYIASGTVASNHSEQFCCLISQGENIENTLQKFWEIEELSGERPLNKEAEICEIHFQKTHCRVKNGEYIVQMPLIEEDSTIKTLGMAWKSNEDQFIFKVSVKEQIAYTKRDVLSTIAKLFDPLGLLGPVICTSKNSQPERIVLFGFSDASTHAYGAVVYLQCHARDSTPLSKLLDSKSRVAPLKTISVPRLELCACLLLAKLVEKVLLSLKMNIEEVILFSDSTIALAWINSPPHHLKTFVGNRVSKIQSLTEHHQWRHISSTENPADIISRGADPTDLKNLNLWWTGPTIFIEETTNDFSSSEIKMDSFEKELYSAEHKQLYTNNLVLSSDSDFITHILSLSNNFQKLIRIISFLFRFLYNCKTKEKKSGSISVDEFQHAKKYLVKTIQVNVFSAEINTLKKNESIKRTNVSNLNVFLDDDDLIRVGGRLTNSELSFDQKHPILLPRDHKLTDIIMEHFHIKNLHVGAQTLLHLVRQEYCPLNG</sequence>
<dbReference type="Pfam" id="PF03564">
    <property type="entry name" value="DUF1759"/>
    <property type="match status" value="1"/>
</dbReference>
<evidence type="ECO:0000313" key="3">
    <source>
        <dbReference type="Proteomes" id="UP000499080"/>
    </source>
</evidence>
<dbReference type="OrthoDB" id="5989194at2759"/>
<name>A0A4Y2UK92_ARAVE</name>
<dbReference type="EMBL" id="BGPR01037477">
    <property type="protein sequence ID" value="GBO13073.1"/>
    <property type="molecule type" value="Genomic_DNA"/>
</dbReference>
<gene>
    <name evidence="2" type="ORF">AVEN_174972_1</name>
</gene>
<organism evidence="2 3">
    <name type="scientific">Araneus ventricosus</name>
    <name type="common">Orbweaver spider</name>
    <name type="synonym">Epeira ventricosa</name>
    <dbReference type="NCBI Taxonomy" id="182803"/>
    <lineage>
        <taxon>Eukaryota</taxon>
        <taxon>Metazoa</taxon>
        <taxon>Ecdysozoa</taxon>
        <taxon>Arthropoda</taxon>
        <taxon>Chelicerata</taxon>
        <taxon>Arachnida</taxon>
        <taxon>Araneae</taxon>
        <taxon>Araneomorphae</taxon>
        <taxon>Entelegynae</taxon>
        <taxon>Araneoidea</taxon>
        <taxon>Araneidae</taxon>
        <taxon>Araneus</taxon>
    </lineage>
</organism>
<accession>A0A4Y2UK92</accession>
<protein>
    <submittedName>
        <fullName evidence="2">Uncharacterized protein</fullName>
    </submittedName>
</protein>
<feature type="region of interest" description="Disordered" evidence="1">
    <location>
        <begin position="402"/>
        <end position="427"/>
    </location>
</feature>
<proteinExistence type="predicted"/>
<keyword evidence="3" id="KW-1185">Reference proteome</keyword>
<dbReference type="InterPro" id="IPR005312">
    <property type="entry name" value="DUF1759"/>
</dbReference>
<feature type="compositionally biased region" description="Polar residues" evidence="1">
    <location>
        <begin position="402"/>
        <end position="416"/>
    </location>
</feature>